<keyword evidence="1" id="KW-0812">Transmembrane</keyword>
<dbReference type="Proteomes" id="UP000252519">
    <property type="component" value="Unassembled WGS sequence"/>
</dbReference>
<evidence type="ECO:0000256" key="2">
    <source>
        <dbReference type="SAM" id="SignalP"/>
    </source>
</evidence>
<protein>
    <recommendedName>
        <fullName evidence="3">Acyltransferase 3 domain-containing protein</fullName>
    </recommendedName>
</protein>
<dbReference type="PANTHER" id="PTHR11161">
    <property type="entry name" value="O-ACYLTRANSFERASE"/>
    <property type="match status" value="1"/>
</dbReference>
<dbReference type="InterPro" id="IPR002656">
    <property type="entry name" value="Acyl_transf_3_dom"/>
</dbReference>
<comment type="caution">
    <text evidence="4">The sequence shown here is derived from an EMBL/GenBank/DDBJ whole genome shotgun (WGS) entry which is preliminary data.</text>
</comment>
<organism evidence="4 5">
    <name type="scientific">Ancylostoma caninum</name>
    <name type="common">Dog hookworm</name>
    <dbReference type="NCBI Taxonomy" id="29170"/>
    <lineage>
        <taxon>Eukaryota</taxon>
        <taxon>Metazoa</taxon>
        <taxon>Ecdysozoa</taxon>
        <taxon>Nematoda</taxon>
        <taxon>Chromadorea</taxon>
        <taxon>Rhabditida</taxon>
        <taxon>Rhabditina</taxon>
        <taxon>Rhabditomorpha</taxon>
        <taxon>Strongyloidea</taxon>
        <taxon>Ancylostomatidae</taxon>
        <taxon>Ancylostomatinae</taxon>
        <taxon>Ancylostoma</taxon>
    </lineage>
</organism>
<dbReference type="Pfam" id="PF01757">
    <property type="entry name" value="Acyl_transf_3"/>
    <property type="match status" value="1"/>
</dbReference>
<feature type="transmembrane region" description="Helical" evidence="1">
    <location>
        <begin position="133"/>
        <end position="152"/>
    </location>
</feature>
<evidence type="ECO:0000256" key="1">
    <source>
        <dbReference type="SAM" id="Phobius"/>
    </source>
</evidence>
<feature type="transmembrane region" description="Helical" evidence="1">
    <location>
        <begin position="398"/>
        <end position="420"/>
    </location>
</feature>
<gene>
    <name evidence="4" type="ORF">ANCCAN_10929</name>
</gene>
<name>A0A368GFE4_ANCCA</name>
<keyword evidence="1" id="KW-1133">Transmembrane helix</keyword>
<dbReference type="OrthoDB" id="207378at2759"/>
<feature type="domain" description="Acyltransferase 3" evidence="3">
    <location>
        <begin position="195"/>
        <end position="453"/>
    </location>
</feature>
<accession>A0A368GFE4</accession>
<dbReference type="AlphaFoldDB" id="A0A368GFE4"/>
<evidence type="ECO:0000313" key="4">
    <source>
        <dbReference type="EMBL" id="RCN43096.1"/>
    </source>
</evidence>
<keyword evidence="1" id="KW-0472">Membrane</keyword>
<feature type="signal peptide" evidence="2">
    <location>
        <begin position="1"/>
        <end position="17"/>
    </location>
</feature>
<evidence type="ECO:0000259" key="3">
    <source>
        <dbReference type="Pfam" id="PF01757"/>
    </source>
</evidence>
<evidence type="ECO:0000313" key="5">
    <source>
        <dbReference type="Proteomes" id="UP000252519"/>
    </source>
</evidence>
<reference evidence="4 5" key="1">
    <citation type="submission" date="2014-10" db="EMBL/GenBank/DDBJ databases">
        <title>Draft genome of the hookworm Ancylostoma caninum.</title>
        <authorList>
            <person name="Mitreva M."/>
        </authorList>
    </citation>
    <scope>NUCLEOTIDE SEQUENCE [LARGE SCALE GENOMIC DNA]</scope>
    <source>
        <strain evidence="4 5">Baltimore</strain>
    </source>
</reference>
<keyword evidence="5" id="KW-1185">Reference proteome</keyword>
<feature type="chain" id="PRO_5016892453" description="Acyltransferase 3 domain-containing protein" evidence="2">
    <location>
        <begin position="18"/>
        <end position="462"/>
    </location>
</feature>
<dbReference type="GO" id="GO:0016747">
    <property type="term" value="F:acyltransferase activity, transferring groups other than amino-acyl groups"/>
    <property type="evidence" value="ECO:0007669"/>
    <property type="project" value="InterPro"/>
</dbReference>
<feature type="transmembrane region" description="Helical" evidence="1">
    <location>
        <begin position="372"/>
        <end position="391"/>
    </location>
</feature>
<feature type="transmembrane region" description="Helical" evidence="1">
    <location>
        <begin position="240"/>
        <end position="261"/>
    </location>
</feature>
<dbReference type="EMBL" id="JOJR01000170">
    <property type="protein sequence ID" value="RCN43096.1"/>
    <property type="molecule type" value="Genomic_DNA"/>
</dbReference>
<sequence>MTRLLTILCSLLYVSHGIHFNFFNTTDELLHIIANRIHHNYTEVSSKCAVHMIQWAESLAALSAVAVQCKKSPMPVICEQLRRKILKQNKYAAIQLDAFGKIPENLAGFTKLSMGDYDECVEITSPLYKDYRALLAIVVGLAVFASVVDHYMQKNGEKYGLKKEPEGFMRYILCFSAVSNGRRIFAVPKSDKMVHGIDCIRFFSFTWVISGHFFGFLAMADNAYLLLNEMSKLYYHVWMNAYYSVDSFFLLSGTMLSYVFVGSSNKRSITKPGLWGLFYLHRYIRLTVPYAAYLLFYVVTLPHLNTGPNEIVGLEEIQSCGGVWWANMLYINNIYRRPQCLTISWYLASDTQMYVFSPLFLVPFIFSPQLGVLAVLVGLLLSIALTYYNVFTYDLPGLVIAMWAAAIAIALSALLSPYHYQRGVYWTRFQRATYFAFGRLGWSLSIGWLIIAINRGYGGKEM</sequence>
<keyword evidence="2" id="KW-0732">Signal</keyword>
<feature type="transmembrane region" description="Helical" evidence="1">
    <location>
        <begin position="432"/>
        <end position="453"/>
    </location>
</feature>
<dbReference type="InterPro" id="IPR052728">
    <property type="entry name" value="O2_lipid_transport_reg"/>
</dbReference>
<proteinExistence type="predicted"/>
<dbReference type="PANTHER" id="PTHR11161:SF0">
    <property type="entry name" value="O-ACYLTRANSFERASE LIKE PROTEIN"/>
    <property type="match status" value="1"/>
</dbReference>
<feature type="transmembrane region" description="Helical" evidence="1">
    <location>
        <begin position="199"/>
        <end position="220"/>
    </location>
</feature>
<feature type="transmembrane region" description="Helical" evidence="1">
    <location>
        <begin position="282"/>
        <end position="299"/>
    </location>
</feature>